<name>A0A4R1QTI6_9FIRM</name>
<feature type="transmembrane region" description="Helical" evidence="6">
    <location>
        <begin position="40"/>
        <end position="63"/>
    </location>
</feature>
<comment type="caution">
    <text evidence="7">The sequence shown here is derived from an EMBL/GenBank/DDBJ whole genome shotgun (WGS) entry which is preliminary data.</text>
</comment>
<dbReference type="AlphaFoldDB" id="A0A4R1QTI6"/>
<keyword evidence="4 6" id="KW-1133">Transmembrane helix</keyword>
<dbReference type="STRING" id="1469948.GCA_000732725_03183"/>
<organism evidence="7 8">
    <name type="scientific">Kineothrix alysoides</name>
    <dbReference type="NCBI Taxonomy" id="1469948"/>
    <lineage>
        <taxon>Bacteria</taxon>
        <taxon>Bacillati</taxon>
        <taxon>Bacillota</taxon>
        <taxon>Clostridia</taxon>
        <taxon>Lachnospirales</taxon>
        <taxon>Lachnospiraceae</taxon>
        <taxon>Kineothrix</taxon>
    </lineage>
</organism>
<dbReference type="EMBL" id="SLUO01000009">
    <property type="protein sequence ID" value="TCL57168.1"/>
    <property type="molecule type" value="Genomic_DNA"/>
</dbReference>
<feature type="transmembrane region" description="Helical" evidence="6">
    <location>
        <begin position="197"/>
        <end position="221"/>
    </location>
</feature>
<comment type="subcellular location">
    <subcellularLocation>
        <location evidence="1 6">Membrane</location>
        <topology evidence="1 6">Multi-pass membrane protein</topology>
    </subcellularLocation>
</comment>
<evidence type="ECO:0000256" key="4">
    <source>
        <dbReference type="ARBA" id="ARBA00022989"/>
    </source>
</evidence>
<dbReference type="GO" id="GO:0046873">
    <property type="term" value="F:metal ion transmembrane transporter activity"/>
    <property type="evidence" value="ECO:0007669"/>
    <property type="project" value="InterPro"/>
</dbReference>
<feature type="transmembrane region" description="Helical" evidence="6">
    <location>
        <begin position="70"/>
        <end position="88"/>
    </location>
</feature>
<dbReference type="GO" id="GO:0016020">
    <property type="term" value="C:membrane"/>
    <property type="evidence" value="ECO:0007669"/>
    <property type="project" value="UniProtKB-SubCell"/>
</dbReference>
<protein>
    <recommendedName>
        <fullName evidence="6">GDT1 family protein</fullName>
    </recommendedName>
</protein>
<evidence type="ECO:0000256" key="6">
    <source>
        <dbReference type="RuleBase" id="RU365102"/>
    </source>
</evidence>
<sequence length="229" mass="24520">MDTQMMPFLFAVAAVVLAEMGDKTQLLAMAFATKYKAGKVMLGVLIATVLNHGLAVAVGNFITRFDSIQIWIQIIASLSFIFFGLWTIRGDKLEGEENRTTKYGAVVTVAIAFFIAEMGDKTQLATIAIATKFPTAPLEILAGTTTGMLIADGIGIIIGIILCKKIPERTVKLVSAGAFILFGLIGTYQVAHGDLNLSIAVTALILIVLLVITAAAVYAIIKKEKRNNK</sequence>
<accession>A0A4R1QTI6</accession>
<feature type="transmembrane region" description="Helical" evidence="6">
    <location>
        <begin position="173"/>
        <end position="191"/>
    </location>
</feature>
<dbReference type="Proteomes" id="UP000295718">
    <property type="component" value="Unassembled WGS sequence"/>
</dbReference>
<dbReference type="Pfam" id="PF01169">
    <property type="entry name" value="GDT1"/>
    <property type="match status" value="2"/>
</dbReference>
<feature type="transmembrane region" description="Helical" evidence="6">
    <location>
        <begin position="140"/>
        <end position="161"/>
    </location>
</feature>
<reference evidence="7 8" key="1">
    <citation type="submission" date="2019-03" db="EMBL/GenBank/DDBJ databases">
        <title>Genomic Encyclopedia of Type Strains, Phase IV (KMG-IV): sequencing the most valuable type-strain genomes for metagenomic binning, comparative biology and taxonomic classification.</title>
        <authorList>
            <person name="Goeker M."/>
        </authorList>
    </citation>
    <scope>NUCLEOTIDE SEQUENCE [LARGE SCALE GENOMIC DNA]</scope>
    <source>
        <strain evidence="7 8">DSM 100556</strain>
    </source>
</reference>
<dbReference type="PANTHER" id="PTHR12608">
    <property type="entry name" value="TRANSMEMBRANE PROTEIN HTP-1 RELATED"/>
    <property type="match status" value="1"/>
</dbReference>
<evidence type="ECO:0000256" key="2">
    <source>
        <dbReference type="ARBA" id="ARBA00009190"/>
    </source>
</evidence>
<dbReference type="RefSeq" id="WP_031391829.1">
    <property type="nucleotide sequence ID" value="NZ_JPNB01000002.1"/>
</dbReference>
<proteinExistence type="inferred from homology"/>
<dbReference type="OrthoDB" id="9801356at2"/>
<dbReference type="PANTHER" id="PTHR12608:SF1">
    <property type="entry name" value="TRANSMEMBRANE PROTEIN 165"/>
    <property type="match status" value="1"/>
</dbReference>
<evidence type="ECO:0000256" key="3">
    <source>
        <dbReference type="ARBA" id="ARBA00022692"/>
    </source>
</evidence>
<keyword evidence="5 6" id="KW-0472">Membrane</keyword>
<keyword evidence="3 6" id="KW-0812">Transmembrane</keyword>
<comment type="similarity">
    <text evidence="2 6">Belongs to the GDT1 family.</text>
</comment>
<evidence type="ECO:0000313" key="7">
    <source>
        <dbReference type="EMBL" id="TCL57168.1"/>
    </source>
</evidence>
<keyword evidence="8" id="KW-1185">Reference proteome</keyword>
<evidence type="ECO:0000313" key="8">
    <source>
        <dbReference type="Proteomes" id="UP000295718"/>
    </source>
</evidence>
<evidence type="ECO:0000256" key="1">
    <source>
        <dbReference type="ARBA" id="ARBA00004141"/>
    </source>
</evidence>
<gene>
    <name evidence="7" type="ORF">EDD76_10930</name>
</gene>
<dbReference type="InterPro" id="IPR001727">
    <property type="entry name" value="GDT1-like"/>
</dbReference>
<evidence type="ECO:0000256" key="5">
    <source>
        <dbReference type="ARBA" id="ARBA00023136"/>
    </source>
</evidence>